<dbReference type="InterPro" id="IPR029058">
    <property type="entry name" value="AB_hydrolase_fold"/>
</dbReference>
<dbReference type="Gene3D" id="3.40.50.1820">
    <property type="entry name" value="alpha/beta hydrolase"/>
    <property type="match status" value="1"/>
</dbReference>
<keyword evidence="3" id="KW-1185">Reference proteome</keyword>
<proteinExistence type="predicted"/>
<gene>
    <name evidence="2" type="ORF">ACFO5Q_00935</name>
</gene>
<evidence type="ECO:0000313" key="2">
    <source>
        <dbReference type="EMBL" id="MFC4346407.1"/>
    </source>
</evidence>
<organism evidence="2 3">
    <name type="scientific">Kordiimonas lipolytica</name>
    <dbReference type="NCBI Taxonomy" id="1662421"/>
    <lineage>
        <taxon>Bacteria</taxon>
        <taxon>Pseudomonadati</taxon>
        <taxon>Pseudomonadota</taxon>
        <taxon>Alphaproteobacteria</taxon>
        <taxon>Kordiimonadales</taxon>
        <taxon>Kordiimonadaceae</taxon>
        <taxon>Kordiimonas</taxon>
    </lineage>
</organism>
<accession>A0ABV8U658</accession>
<sequence length="250" mass="28687">MRFLLFILCLVCTSTAAMAGQLSANIRIASKHLGYHLQYWVYYPTGVKTTDKLPTLYLADGQLYLEYGKLHGLIDKEIKAGRIKPIIAVFIDPRDPTYQQNNRRAHEFVCNPDYVNFFKDELIPAVERQFPVSTRREDRVIAGLSLGGLNAGCFGLMASDKFSGIAMQSPAYYPFSDLKERYEAAPVQPIKIFFSVGRKETSNTSARRLRKVLDDKGYDLIYREVHHRHDWKNWGPLQDDILRTFFAPAR</sequence>
<keyword evidence="1" id="KW-0732">Signal</keyword>
<dbReference type="RefSeq" id="WP_068150875.1">
    <property type="nucleotide sequence ID" value="NZ_JBHSCR010000001.1"/>
</dbReference>
<dbReference type="EMBL" id="JBHSCR010000001">
    <property type="protein sequence ID" value="MFC4346407.1"/>
    <property type="molecule type" value="Genomic_DNA"/>
</dbReference>
<dbReference type="Proteomes" id="UP001595776">
    <property type="component" value="Unassembled WGS sequence"/>
</dbReference>
<feature type="signal peptide" evidence="1">
    <location>
        <begin position="1"/>
        <end position="19"/>
    </location>
</feature>
<feature type="chain" id="PRO_5047146009" evidence="1">
    <location>
        <begin position="20"/>
        <end position="250"/>
    </location>
</feature>
<comment type="caution">
    <text evidence="2">The sequence shown here is derived from an EMBL/GenBank/DDBJ whole genome shotgun (WGS) entry which is preliminary data.</text>
</comment>
<evidence type="ECO:0000256" key="1">
    <source>
        <dbReference type="SAM" id="SignalP"/>
    </source>
</evidence>
<dbReference type="PANTHER" id="PTHR48098:SF3">
    <property type="entry name" value="IRON(III) ENTEROBACTIN ESTERASE"/>
    <property type="match status" value="1"/>
</dbReference>
<name>A0ABV8U658_9PROT</name>
<protein>
    <submittedName>
        <fullName evidence="2">Alpha/beta hydrolase</fullName>
    </submittedName>
</protein>
<evidence type="ECO:0000313" key="3">
    <source>
        <dbReference type="Proteomes" id="UP001595776"/>
    </source>
</evidence>
<dbReference type="GO" id="GO:0016787">
    <property type="term" value="F:hydrolase activity"/>
    <property type="evidence" value="ECO:0007669"/>
    <property type="project" value="UniProtKB-KW"/>
</dbReference>
<dbReference type="SUPFAM" id="SSF53474">
    <property type="entry name" value="alpha/beta-Hydrolases"/>
    <property type="match status" value="1"/>
</dbReference>
<reference evidence="3" key="1">
    <citation type="journal article" date="2019" name="Int. J. Syst. Evol. Microbiol.">
        <title>The Global Catalogue of Microorganisms (GCM) 10K type strain sequencing project: providing services to taxonomists for standard genome sequencing and annotation.</title>
        <authorList>
            <consortium name="The Broad Institute Genomics Platform"/>
            <consortium name="The Broad Institute Genome Sequencing Center for Infectious Disease"/>
            <person name="Wu L."/>
            <person name="Ma J."/>
        </authorList>
    </citation>
    <scope>NUCLEOTIDE SEQUENCE [LARGE SCALE GENOMIC DNA]</scope>
    <source>
        <strain evidence="3">CGMCC 1.15304</strain>
    </source>
</reference>
<dbReference type="Pfam" id="PF00756">
    <property type="entry name" value="Esterase"/>
    <property type="match status" value="1"/>
</dbReference>
<dbReference type="InterPro" id="IPR000801">
    <property type="entry name" value="Esterase-like"/>
</dbReference>
<keyword evidence="2" id="KW-0378">Hydrolase</keyword>
<dbReference type="InterPro" id="IPR050583">
    <property type="entry name" value="Mycobacterial_A85_antigen"/>
</dbReference>
<dbReference type="PANTHER" id="PTHR48098">
    <property type="entry name" value="ENTEROCHELIN ESTERASE-RELATED"/>
    <property type="match status" value="1"/>
</dbReference>